<keyword evidence="8" id="KW-0472">Membrane</keyword>
<comment type="similarity">
    <text evidence="9">Belongs to the plant Proton pump-interactor protein family.</text>
</comment>
<keyword evidence="11" id="KW-1185">Reference proteome</keyword>
<evidence type="ECO:0000313" key="11">
    <source>
        <dbReference type="Proteomes" id="UP001172457"/>
    </source>
</evidence>
<keyword evidence="4" id="KW-0812">Transmembrane</keyword>
<keyword evidence="3" id="KW-1003">Cell membrane</keyword>
<comment type="subcellular location">
    <subcellularLocation>
        <location evidence="1">Cell membrane</location>
        <topology evidence="1">Single-pass membrane protein</topology>
    </subcellularLocation>
    <subcellularLocation>
        <location evidence="2">Endoplasmic reticulum membrane</location>
        <topology evidence="2">Single-pass membrane protein</topology>
    </subcellularLocation>
</comment>
<reference evidence="10" key="1">
    <citation type="submission" date="2023-03" db="EMBL/GenBank/DDBJ databases">
        <title>Chromosome-scale reference genome and RAD-based genetic map of yellow starthistle (Centaurea solstitialis) reveal putative structural variation and QTLs associated with invader traits.</title>
        <authorList>
            <person name="Reatini B."/>
            <person name="Cang F.A."/>
            <person name="Jiang Q."/>
            <person name="Mckibben M.T.W."/>
            <person name="Barker M.S."/>
            <person name="Rieseberg L.H."/>
            <person name="Dlugosch K.M."/>
        </authorList>
    </citation>
    <scope>NUCLEOTIDE SEQUENCE</scope>
    <source>
        <strain evidence="10">CAN-66</strain>
        <tissue evidence="10">Leaf</tissue>
    </source>
</reference>
<dbReference type="InterPro" id="IPR055282">
    <property type="entry name" value="PPI1-4"/>
</dbReference>
<evidence type="ECO:0000256" key="8">
    <source>
        <dbReference type="ARBA" id="ARBA00023136"/>
    </source>
</evidence>
<keyword evidence="6" id="KW-1133">Transmembrane helix</keyword>
<evidence type="ECO:0000256" key="6">
    <source>
        <dbReference type="ARBA" id="ARBA00022989"/>
    </source>
</evidence>
<protein>
    <submittedName>
        <fullName evidence="10">Uncharacterized protein</fullName>
    </submittedName>
</protein>
<evidence type="ECO:0000256" key="5">
    <source>
        <dbReference type="ARBA" id="ARBA00022824"/>
    </source>
</evidence>
<dbReference type="AlphaFoldDB" id="A0AA38T824"/>
<dbReference type="Proteomes" id="UP001172457">
    <property type="component" value="Chromosome 4"/>
</dbReference>
<evidence type="ECO:0000313" key="10">
    <source>
        <dbReference type="EMBL" id="KAJ9550241.1"/>
    </source>
</evidence>
<organism evidence="10 11">
    <name type="scientific">Centaurea solstitialis</name>
    <name type="common">yellow star-thistle</name>
    <dbReference type="NCBI Taxonomy" id="347529"/>
    <lineage>
        <taxon>Eukaryota</taxon>
        <taxon>Viridiplantae</taxon>
        <taxon>Streptophyta</taxon>
        <taxon>Embryophyta</taxon>
        <taxon>Tracheophyta</taxon>
        <taxon>Spermatophyta</taxon>
        <taxon>Magnoliopsida</taxon>
        <taxon>eudicotyledons</taxon>
        <taxon>Gunneridae</taxon>
        <taxon>Pentapetalae</taxon>
        <taxon>asterids</taxon>
        <taxon>campanulids</taxon>
        <taxon>Asterales</taxon>
        <taxon>Asteraceae</taxon>
        <taxon>Carduoideae</taxon>
        <taxon>Cardueae</taxon>
        <taxon>Centaureinae</taxon>
        <taxon>Centaurea</taxon>
    </lineage>
</organism>
<evidence type="ECO:0000256" key="4">
    <source>
        <dbReference type="ARBA" id="ARBA00022692"/>
    </source>
</evidence>
<keyword evidence="7" id="KW-0175">Coiled coil</keyword>
<accession>A0AA38T824</accession>
<evidence type="ECO:0000256" key="9">
    <source>
        <dbReference type="ARBA" id="ARBA00038080"/>
    </source>
</evidence>
<gene>
    <name evidence="10" type="ORF">OSB04_014286</name>
</gene>
<keyword evidence="5" id="KW-0256">Endoplasmic reticulum</keyword>
<dbReference type="GO" id="GO:0005789">
    <property type="term" value="C:endoplasmic reticulum membrane"/>
    <property type="evidence" value="ECO:0007669"/>
    <property type="project" value="UniProtKB-SubCell"/>
</dbReference>
<dbReference type="PANTHER" id="PTHR32219:SF24">
    <property type="entry name" value="PROTON PUMP-INTERACTOR"/>
    <property type="match status" value="1"/>
</dbReference>
<dbReference type="PANTHER" id="PTHR32219">
    <property type="entry name" value="RNA-BINDING PROTEIN YLMH-RELATED"/>
    <property type="match status" value="1"/>
</dbReference>
<comment type="caution">
    <text evidence="10">The sequence shown here is derived from an EMBL/GenBank/DDBJ whole genome shotgun (WGS) entry which is preliminary data.</text>
</comment>
<dbReference type="GO" id="GO:0005886">
    <property type="term" value="C:plasma membrane"/>
    <property type="evidence" value="ECO:0007669"/>
    <property type="project" value="UniProtKB-SubCell"/>
</dbReference>
<name>A0AA38T824_9ASTR</name>
<evidence type="ECO:0000256" key="1">
    <source>
        <dbReference type="ARBA" id="ARBA00004162"/>
    </source>
</evidence>
<evidence type="ECO:0000256" key="7">
    <source>
        <dbReference type="ARBA" id="ARBA00023054"/>
    </source>
</evidence>
<sequence length="373" mass="44839">MSSSRIEEGIKEHDTMGLHLQDGNTRDGFHRFYFVKFRPSPEEVEKGDAEKQYHLMTLARSRITEEIAQQKAEQHQIHRKLMWFWTCDWNIKWMRREIENLEAHLGKLETRRATSSVSRTTSYVCLTDQKDGQTPDRKRCQKRLMKKDRMDVEYLRQVREELLLSKKSSCGTQELNDLIESMEHKIRHGHQNRADEMKMYREIRHVKETRETYNTREPDPPSYQYTKERLSKRDTDRNRAMQHRIQIRHDDIDKIERDLMGRNRRVTRLKSSSEHVRKIISSLKKDLEDVNSKRIKAYKRAYELGEQNKEWESSYVEYKSLMTYATRLAQNRDVVGLKQASDTQVEGFMRQWNHSQAFKEDYEQRKMQSATAK</sequence>
<proteinExistence type="inferred from homology"/>
<dbReference type="EMBL" id="JARYMX010000004">
    <property type="protein sequence ID" value="KAJ9550241.1"/>
    <property type="molecule type" value="Genomic_DNA"/>
</dbReference>
<evidence type="ECO:0000256" key="2">
    <source>
        <dbReference type="ARBA" id="ARBA00004389"/>
    </source>
</evidence>
<evidence type="ECO:0000256" key="3">
    <source>
        <dbReference type="ARBA" id="ARBA00022475"/>
    </source>
</evidence>